<comment type="similarity">
    <text evidence="2">Belongs to the ORC6 family.</text>
</comment>
<accession>A0AAN6UY99</accession>
<dbReference type="GO" id="GO:0003677">
    <property type="term" value="F:DNA binding"/>
    <property type="evidence" value="ECO:0007669"/>
    <property type="project" value="UniProtKB-KW"/>
</dbReference>
<sequence length="375" mass="41209">MSRSLEQTLLSLLPTHNTALLPEPLTLLASSLLAQSRHRASTLKAEEEVARQYACAHLACDRLKTVLDLPPIDPRPPILPRIYKRLYSHLDRILPATAVTPSSARNSPGGASVVGSAGRVRTPASKLREQLHGRGNHGQLSPLAGKSTGRKPAEKEKSLADLRGTTTTTTTPSKHNHNTTTSPTTTSQSNSPLPRWILPTLRLLLIRVGPPTIGPVVASALESIITPSSSLTKDAWVLDNLPATLGALYIYVWRGVTWPSPSHSTGGEDRWEGWREVGVRELDAAAVRGAESGWFLMEWVDGVGDLVERERERVLEGDELGSDDGEEEEGGREGGRIRRVDSMFREEYDYLSERKRKAYAAWEEGIFKRIKALEA</sequence>
<dbReference type="EMBL" id="MU853616">
    <property type="protein sequence ID" value="KAK4141169.1"/>
    <property type="molecule type" value="Genomic_DNA"/>
</dbReference>
<feature type="domain" description="ORC6 first cyclin-like" evidence="7">
    <location>
        <begin position="10"/>
        <end position="94"/>
    </location>
</feature>
<dbReference type="Pfam" id="PF05460">
    <property type="entry name" value="ORC6"/>
    <property type="match status" value="1"/>
</dbReference>
<feature type="compositionally biased region" description="Low complexity" evidence="6">
    <location>
        <begin position="165"/>
        <end position="192"/>
    </location>
</feature>
<evidence type="ECO:0000256" key="3">
    <source>
        <dbReference type="ARBA" id="ARBA00022705"/>
    </source>
</evidence>
<evidence type="ECO:0000313" key="8">
    <source>
        <dbReference type="EMBL" id="KAK4141169.1"/>
    </source>
</evidence>
<evidence type="ECO:0000256" key="1">
    <source>
        <dbReference type="ARBA" id="ARBA00004123"/>
    </source>
</evidence>
<comment type="caution">
    <text evidence="8">The sequence shown here is derived from an EMBL/GenBank/DDBJ whole genome shotgun (WGS) entry which is preliminary data.</text>
</comment>
<reference evidence="8" key="2">
    <citation type="submission" date="2023-05" db="EMBL/GenBank/DDBJ databases">
        <authorList>
            <consortium name="Lawrence Berkeley National Laboratory"/>
            <person name="Steindorff A."/>
            <person name="Hensen N."/>
            <person name="Bonometti L."/>
            <person name="Westerberg I."/>
            <person name="Brannstrom I.O."/>
            <person name="Guillou S."/>
            <person name="Cros-Aarteil S."/>
            <person name="Calhoun S."/>
            <person name="Haridas S."/>
            <person name="Kuo A."/>
            <person name="Mondo S."/>
            <person name="Pangilinan J."/>
            <person name="Riley R."/>
            <person name="Labutti K."/>
            <person name="Andreopoulos B."/>
            <person name="Lipzen A."/>
            <person name="Chen C."/>
            <person name="Yanf M."/>
            <person name="Daum C."/>
            <person name="Ng V."/>
            <person name="Clum A."/>
            <person name="Ohm R."/>
            <person name="Martin F."/>
            <person name="Silar P."/>
            <person name="Natvig D."/>
            <person name="Lalanne C."/>
            <person name="Gautier V."/>
            <person name="Ament-Velasquez S.L."/>
            <person name="Kruys A."/>
            <person name="Hutchinson M.I."/>
            <person name="Powell A.J."/>
            <person name="Barry K."/>
            <person name="Miller A.N."/>
            <person name="Grigoriev I.V."/>
            <person name="Debuchy R."/>
            <person name="Gladieux P."/>
            <person name="Thoren M.H."/>
            <person name="Johannesson H."/>
        </authorList>
    </citation>
    <scope>NUCLEOTIDE SEQUENCE</scope>
    <source>
        <strain evidence="8">CBS 141.50</strain>
    </source>
</reference>
<evidence type="ECO:0000256" key="2">
    <source>
        <dbReference type="ARBA" id="ARBA00010840"/>
    </source>
</evidence>
<evidence type="ECO:0000259" key="7">
    <source>
        <dbReference type="Pfam" id="PF05460"/>
    </source>
</evidence>
<dbReference type="InterPro" id="IPR008721">
    <property type="entry name" value="ORC6_cyclin_first"/>
</dbReference>
<dbReference type="GeneID" id="87814650"/>
<dbReference type="RefSeq" id="XP_062634540.1">
    <property type="nucleotide sequence ID" value="XM_062778037.1"/>
</dbReference>
<evidence type="ECO:0000313" key="9">
    <source>
        <dbReference type="Proteomes" id="UP001302676"/>
    </source>
</evidence>
<gene>
    <name evidence="8" type="ORF">C8A04DRAFT_14301</name>
</gene>
<dbReference type="AlphaFoldDB" id="A0AAN6UY99"/>
<evidence type="ECO:0000256" key="6">
    <source>
        <dbReference type="SAM" id="MobiDB-lite"/>
    </source>
</evidence>
<dbReference type="GO" id="GO:0006260">
    <property type="term" value="P:DNA replication"/>
    <property type="evidence" value="ECO:0007669"/>
    <property type="project" value="UniProtKB-KW"/>
</dbReference>
<feature type="region of interest" description="Disordered" evidence="6">
    <location>
        <begin position="314"/>
        <end position="336"/>
    </location>
</feature>
<protein>
    <submittedName>
        <fullName evidence="8">Origin recognition complex subunit 6-domain-containing protein</fullName>
    </submittedName>
</protein>
<feature type="compositionally biased region" description="Low complexity" evidence="6">
    <location>
        <begin position="109"/>
        <end position="121"/>
    </location>
</feature>
<comment type="subcellular location">
    <subcellularLocation>
        <location evidence="1">Nucleus</location>
    </subcellularLocation>
</comment>
<keyword evidence="3" id="KW-0235">DNA replication</keyword>
<reference evidence="8" key="1">
    <citation type="journal article" date="2023" name="Mol. Phylogenet. Evol.">
        <title>Genome-scale phylogeny and comparative genomics of the fungal order Sordariales.</title>
        <authorList>
            <person name="Hensen N."/>
            <person name="Bonometti L."/>
            <person name="Westerberg I."/>
            <person name="Brannstrom I.O."/>
            <person name="Guillou S."/>
            <person name="Cros-Aarteil S."/>
            <person name="Calhoun S."/>
            <person name="Haridas S."/>
            <person name="Kuo A."/>
            <person name="Mondo S."/>
            <person name="Pangilinan J."/>
            <person name="Riley R."/>
            <person name="LaButti K."/>
            <person name="Andreopoulos B."/>
            <person name="Lipzen A."/>
            <person name="Chen C."/>
            <person name="Yan M."/>
            <person name="Daum C."/>
            <person name="Ng V."/>
            <person name="Clum A."/>
            <person name="Steindorff A."/>
            <person name="Ohm R.A."/>
            <person name="Martin F."/>
            <person name="Silar P."/>
            <person name="Natvig D.O."/>
            <person name="Lalanne C."/>
            <person name="Gautier V."/>
            <person name="Ament-Velasquez S.L."/>
            <person name="Kruys A."/>
            <person name="Hutchinson M.I."/>
            <person name="Powell A.J."/>
            <person name="Barry K."/>
            <person name="Miller A.N."/>
            <person name="Grigoriev I.V."/>
            <person name="Debuchy R."/>
            <person name="Gladieux P."/>
            <person name="Hiltunen Thoren M."/>
            <person name="Johannesson H."/>
        </authorList>
    </citation>
    <scope>NUCLEOTIDE SEQUENCE</scope>
    <source>
        <strain evidence="8">CBS 141.50</strain>
    </source>
</reference>
<evidence type="ECO:0000256" key="5">
    <source>
        <dbReference type="ARBA" id="ARBA00023242"/>
    </source>
</evidence>
<feature type="region of interest" description="Disordered" evidence="6">
    <location>
        <begin position="100"/>
        <end position="192"/>
    </location>
</feature>
<dbReference type="GO" id="GO:0005664">
    <property type="term" value="C:nuclear origin of replication recognition complex"/>
    <property type="evidence" value="ECO:0007669"/>
    <property type="project" value="InterPro"/>
</dbReference>
<keyword evidence="9" id="KW-1185">Reference proteome</keyword>
<organism evidence="8 9">
    <name type="scientific">Dichotomopilus funicola</name>
    <dbReference type="NCBI Taxonomy" id="1934379"/>
    <lineage>
        <taxon>Eukaryota</taxon>
        <taxon>Fungi</taxon>
        <taxon>Dikarya</taxon>
        <taxon>Ascomycota</taxon>
        <taxon>Pezizomycotina</taxon>
        <taxon>Sordariomycetes</taxon>
        <taxon>Sordariomycetidae</taxon>
        <taxon>Sordariales</taxon>
        <taxon>Chaetomiaceae</taxon>
        <taxon>Dichotomopilus</taxon>
    </lineage>
</organism>
<proteinExistence type="inferred from homology"/>
<dbReference type="Proteomes" id="UP001302676">
    <property type="component" value="Unassembled WGS sequence"/>
</dbReference>
<keyword evidence="4" id="KW-0238">DNA-binding</keyword>
<evidence type="ECO:0000256" key="4">
    <source>
        <dbReference type="ARBA" id="ARBA00023125"/>
    </source>
</evidence>
<name>A0AAN6UY99_9PEZI</name>
<feature type="compositionally biased region" description="Acidic residues" evidence="6">
    <location>
        <begin position="317"/>
        <end position="330"/>
    </location>
</feature>
<feature type="compositionally biased region" description="Basic and acidic residues" evidence="6">
    <location>
        <begin position="151"/>
        <end position="160"/>
    </location>
</feature>
<keyword evidence="5" id="KW-0539">Nucleus</keyword>